<keyword evidence="3" id="KW-1185">Reference proteome</keyword>
<feature type="transmembrane region" description="Helical" evidence="1">
    <location>
        <begin position="116"/>
        <end position="136"/>
    </location>
</feature>
<feature type="transmembrane region" description="Helical" evidence="1">
    <location>
        <begin position="185"/>
        <end position="203"/>
    </location>
</feature>
<dbReference type="Proteomes" id="UP000286268">
    <property type="component" value="Chromosome"/>
</dbReference>
<dbReference type="KEGG" id="cmah:C1I91_18090"/>
<keyword evidence="1" id="KW-0812">Transmembrane</keyword>
<dbReference type="OrthoDB" id="9985704at2"/>
<keyword evidence="1" id="KW-1133">Transmembrane helix</keyword>
<name>A0A3R5QVS0_9CLOT</name>
<proteinExistence type="predicted"/>
<evidence type="ECO:0000313" key="3">
    <source>
        <dbReference type="Proteomes" id="UP000286268"/>
    </source>
</evidence>
<protein>
    <submittedName>
        <fullName evidence="2">Uncharacterized protein</fullName>
    </submittedName>
</protein>
<dbReference type="AlphaFoldDB" id="A0A3R5QVS0"/>
<dbReference type="EMBL" id="CP025746">
    <property type="protein sequence ID" value="QAA33400.1"/>
    <property type="molecule type" value="Genomic_DNA"/>
</dbReference>
<sequence length="231" mass="26687">MKYLLKDERIKKKENEILAQMFLLILVMIGILLILKLIFLEITIKYYVFDIGALLISIGYLILRSLISGVPLLKTDDEYLKQLQSKYRAHCFYICIHIYLAAVVVSVFLLDMVNFWSFYYSAICILPSYVYGKVAIKNGLFTFGGKKREARSLRNLKINALIGGLCFVGYNIIMEIYRGTILDKHTLIGIAIVFLIYSGVSYFKIKHDIYMSEEYAEEQISGMVYNDENEV</sequence>
<feature type="transmembrane region" description="Helical" evidence="1">
    <location>
        <begin position="156"/>
        <end position="173"/>
    </location>
</feature>
<gene>
    <name evidence="2" type="ORF">C1I91_18090</name>
</gene>
<dbReference type="InterPro" id="IPR046664">
    <property type="entry name" value="DUF6773"/>
</dbReference>
<evidence type="ECO:0000313" key="2">
    <source>
        <dbReference type="EMBL" id="QAA33400.1"/>
    </source>
</evidence>
<evidence type="ECO:0000256" key="1">
    <source>
        <dbReference type="SAM" id="Phobius"/>
    </source>
</evidence>
<dbReference type="RefSeq" id="WP_128214122.1">
    <property type="nucleotide sequence ID" value="NZ_CP025746.1"/>
</dbReference>
<keyword evidence="1" id="KW-0472">Membrane</keyword>
<feature type="transmembrane region" description="Helical" evidence="1">
    <location>
        <begin position="46"/>
        <end position="70"/>
    </location>
</feature>
<feature type="transmembrane region" description="Helical" evidence="1">
    <location>
        <begin position="91"/>
        <end position="110"/>
    </location>
</feature>
<reference evidence="2 3" key="1">
    <citation type="submission" date="2018-01" db="EMBL/GenBank/DDBJ databases">
        <title>Genome Sequencing and Assembly of Anaerobacter polyendosporus strain CT4.</title>
        <authorList>
            <person name="Tachaapaikoon C."/>
            <person name="Sutheeworapong S."/>
            <person name="Jenjaroenpun P."/>
            <person name="Wongsurawat T."/>
            <person name="Nookeaw I."/>
            <person name="Cheawchanlertfa P."/>
            <person name="Kosugi A."/>
            <person name="Cheevadhanarak S."/>
            <person name="Ratanakhanokchai K."/>
        </authorList>
    </citation>
    <scope>NUCLEOTIDE SEQUENCE [LARGE SCALE GENOMIC DNA]</scope>
    <source>
        <strain evidence="2 3">CT4</strain>
    </source>
</reference>
<dbReference type="Pfam" id="PF20563">
    <property type="entry name" value="DUF6773"/>
    <property type="match status" value="1"/>
</dbReference>
<organism evidence="2 3">
    <name type="scientific">Clostridium manihotivorum</name>
    <dbReference type="NCBI Taxonomy" id="2320868"/>
    <lineage>
        <taxon>Bacteria</taxon>
        <taxon>Bacillati</taxon>
        <taxon>Bacillota</taxon>
        <taxon>Clostridia</taxon>
        <taxon>Eubacteriales</taxon>
        <taxon>Clostridiaceae</taxon>
        <taxon>Clostridium</taxon>
    </lineage>
</organism>
<feature type="transmembrane region" description="Helical" evidence="1">
    <location>
        <begin position="21"/>
        <end position="40"/>
    </location>
</feature>
<accession>A0A3R5QVS0</accession>